<accession>A0AAD5YWQ2</accession>
<feature type="compositionally biased region" description="Basic residues" evidence="1">
    <location>
        <begin position="231"/>
        <end position="241"/>
    </location>
</feature>
<evidence type="ECO:0000313" key="2">
    <source>
        <dbReference type="EMBL" id="KAJ3572396.1"/>
    </source>
</evidence>
<name>A0AAD5YWQ2_9AGAR</name>
<protein>
    <submittedName>
        <fullName evidence="2">Uncharacterized protein</fullName>
    </submittedName>
</protein>
<sequence>MANFYQPPMMPGSGINQVWSIINIHRLSSSVLKQVPSIRSQQSVQTGPYWNAHDYSRPRAASFSTPAQALRGGRSYDYAAERIRDNPDGPSSADLSQAKHWYRQAYQLGSLDGLSSWEIGHAAAYQAYRISRDYPPVHDSPGHERETLIGLAVAEGARSTSHGREREADANTAASETAARTASRIYDQTHSQYTNDYRARPMYTTATYSDPYDYGDDRSNGFSPELPSTRTRGRSRSRTRHPAFADSPPAVIPNAFPGYHASSASHSNGQASVPFEGISSSAPGPRYPPTPHPGSDFPPGTIVVSLPMTGASPAVLPQVYQTSQGTPPMQIPSYAPTGYNSYARPRSASFSYPQQYMPQKTYSHPQSYYPNMPYGLPANADQTIVIQRPKKHRNKHRRHHSRSR</sequence>
<feature type="region of interest" description="Disordered" evidence="1">
    <location>
        <begin position="156"/>
        <end position="193"/>
    </location>
</feature>
<proteinExistence type="predicted"/>
<reference evidence="2" key="1">
    <citation type="submission" date="2022-07" db="EMBL/GenBank/DDBJ databases">
        <title>Genome Sequence of Leucocoprinus birnbaumii.</title>
        <authorList>
            <person name="Buettner E."/>
        </authorList>
    </citation>
    <scope>NUCLEOTIDE SEQUENCE</scope>
    <source>
        <strain evidence="2">VT141</strain>
    </source>
</reference>
<feature type="compositionally biased region" description="Low complexity" evidence="1">
    <location>
        <begin position="170"/>
        <end position="184"/>
    </location>
</feature>
<evidence type="ECO:0000313" key="3">
    <source>
        <dbReference type="Proteomes" id="UP001213000"/>
    </source>
</evidence>
<keyword evidence="3" id="KW-1185">Reference proteome</keyword>
<dbReference type="Proteomes" id="UP001213000">
    <property type="component" value="Unassembled WGS sequence"/>
</dbReference>
<dbReference type="EMBL" id="JANIEX010000144">
    <property type="protein sequence ID" value="KAJ3572396.1"/>
    <property type="molecule type" value="Genomic_DNA"/>
</dbReference>
<evidence type="ECO:0000256" key="1">
    <source>
        <dbReference type="SAM" id="MobiDB-lite"/>
    </source>
</evidence>
<dbReference type="AlphaFoldDB" id="A0AAD5YWQ2"/>
<feature type="region of interest" description="Disordered" evidence="1">
    <location>
        <begin position="208"/>
        <end position="302"/>
    </location>
</feature>
<organism evidence="2 3">
    <name type="scientific">Leucocoprinus birnbaumii</name>
    <dbReference type="NCBI Taxonomy" id="56174"/>
    <lineage>
        <taxon>Eukaryota</taxon>
        <taxon>Fungi</taxon>
        <taxon>Dikarya</taxon>
        <taxon>Basidiomycota</taxon>
        <taxon>Agaricomycotina</taxon>
        <taxon>Agaricomycetes</taxon>
        <taxon>Agaricomycetidae</taxon>
        <taxon>Agaricales</taxon>
        <taxon>Agaricineae</taxon>
        <taxon>Agaricaceae</taxon>
        <taxon>Leucocoprinus</taxon>
    </lineage>
</organism>
<comment type="caution">
    <text evidence="2">The sequence shown here is derived from an EMBL/GenBank/DDBJ whole genome shotgun (WGS) entry which is preliminary data.</text>
</comment>
<gene>
    <name evidence="2" type="ORF">NP233_g3111</name>
</gene>
<feature type="compositionally biased region" description="Polar residues" evidence="1">
    <location>
        <begin position="262"/>
        <end position="271"/>
    </location>
</feature>